<dbReference type="EMBL" id="FNUJ01000001">
    <property type="protein sequence ID" value="SEF20497.1"/>
    <property type="molecule type" value="Genomic_DNA"/>
</dbReference>
<evidence type="ECO:0000256" key="6">
    <source>
        <dbReference type="ARBA" id="ARBA00023136"/>
    </source>
</evidence>
<evidence type="ECO:0000259" key="9">
    <source>
        <dbReference type="PROSITE" id="PS50928"/>
    </source>
</evidence>
<name>A0A1H5Q5F1_9PSEU</name>
<evidence type="ECO:0000256" key="1">
    <source>
        <dbReference type="ARBA" id="ARBA00004651"/>
    </source>
</evidence>
<gene>
    <name evidence="10" type="ORF">SAMN05421837_101388</name>
</gene>
<dbReference type="Pfam" id="PF00528">
    <property type="entry name" value="BPD_transp_1"/>
    <property type="match status" value="1"/>
</dbReference>
<comment type="similarity">
    <text evidence="7">Belongs to the binding-protein-dependent transport system permease family.</text>
</comment>
<dbReference type="PROSITE" id="PS50928">
    <property type="entry name" value="ABC_TM1"/>
    <property type="match status" value="1"/>
</dbReference>
<keyword evidence="4 7" id="KW-0812">Transmembrane</keyword>
<proteinExistence type="inferred from homology"/>
<evidence type="ECO:0000256" key="2">
    <source>
        <dbReference type="ARBA" id="ARBA00022448"/>
    </source>
</evidence>
<dbReference type="GO" id="GO:0055085">
    <property type="term" value="P:transmembrane transport"/>
    <property type="evidence" value="ECO:0007669"/>
    <property type="project" value="InterPro"/>
</dbReference>
<feature type="domain" description="ABC transmembrane type-1" evidence="9">
    <location>
        <begin position="91"/>
        <end position="301"/>
    </location>
</feature>
<sequence>MVSLLSSRAPAPETPAPAHRRRRRGSIARGRRRLGIAYAAPMAVLVAVFFVVPLGLMLWMSVNHWPLVGTSAPNGVANYDALTDPLFLRAVGFTVKYTLVTTVVLGLVAFGLALLVQHDRPGTGVARTVFFLPSAVGLASTSLLFYGLFNTDSSALNNFVGFLGLGRVDWLGSGGSALGSAVGMITWRFAGFYMLILMTGLQSIDPALYEAARIDGATRWQILWRVTLPLLRPTLALAAVLSLTGSLLAFDQFFILTGGRHDTATVVIDIYREAFLSQDLGRAAAVSVATLAVLVVLNVAQLRLIRREGR</sequence>
<dbReference type="CDD" id="cd06261">
    <property type="entry name" value="TM_PBP2"/>
    <property type="match status" value="1"/>
</dbReference>
<evidence type="ECO:0000313" key="11">
    <source>
        <dbReference type="Proteomes" id="UP000198878"/>
    </source>
</evidence>
<dbReference type="PANTHER" id="PTHR43227">
    <property type="entry name" value="BLL4140 PROTEIN"/>
    <property type="match status" value="1"/>
</dbReference>
<feature type="transmembrane region" description="Helical" evidence="7">
    <location>
        <begin position="97"/>
        <end position="116"/>
    </location>
</feature>
<evidence type="ECO:0000256" key="3">
    <source>
        <dbReference type="ARBA" id="ARBA00022475"/>
    </source>
</evidence>
<keyword evidence="6 7" id="KW-0472">Membrane</keyword>
<keyword evidence="2 7" id="KW-0813">Transport</keyword>
<protein>
    <submittedName>
        <fullName evidence="10">Multiple sugar transport system permease protein</fullName>
    </submittedName>
</protein>
<dbReference type="AlphaFoldDB" id="A0A1H5Q5F1"/>
<dbReference type="OrthoDB" id="145927at2"/>
<reference evidence="11" key="1">
    <citation type="submission" date="2016-10" db="EMBL/GenBank/DDBJ databases">
        <authorList>
            <person name="Varghese N."/>
            <person name="Submissions S."/>
        </authorList>
    </citation>
    <scope>NUCLEOTIDE SEQUENCE [LARGE SCALE GENOMIC DNA]</scope>
    <source>
        <strain evidence="11">DSM 44654</strain>
    </source>
</reference>
<dbReference type="Gene3D" id="1.10.3720.10">
    <property type="entry name" value="MetI-like"/>
    <property type="match status" value="1"/>
</dbReference>
<evidence type="ECO:0000256" key="7">
    <source>
        <dbReference type="RuleBase" id="RU363032"/>
    </source>
</evidence>
<dbReference type="RefSeq" id="WP_086680131.1">
    <property type="nucleotide sequence ID" value="NZ_FNUJ01000001.1"/>
</dbReference>
<keyword evidence="11" id="KW-1185">Reference proteome</keyword>
<dbReference type="InterPro" id="IPR000515">
    <property type="entry name" value="MetI-like"/>
</dbReference>
<organism evidence="10 11">
    <name type="scientific">Amycolatopsis pretoriensis</name>
    <dbReference type="NCBI Taxonomy" id="218821"/>
    <lineage>
        <taxon>Bacteria</taxon>
        <taxon>Bacillati</taxon>
        <taxon>Actinomycetota</taxon>
        <taxon>Actinomycetes</taxon>
        <taxon>Pseudonocardiales</taxon>
        <taxon>Pseudonocardiaceae</taxon>
        <taxon>Amycolatopsis</taxon>
    </lineage>
</organism>
<dbReference type="GO" id="GO:0005886">
    <property type="term" value="C:plasma membrane"/>
    <property type="evidence" value="ECO:0007669"/>
    <property type="project" value="UniProtKB-SubCell"/>
</dbReference>
<feature type="transmembrane region" description="Helical" evidence="7">
    <location>
        <begin position="36"/>
        <end position="60"/>
    </location>
</feature>
<keyword evidence="10" id="KW-0762">Sugar transport</keyword>
<dbReference type="InterPro" id="IPR035906">
    <property type="entry name" value="MetI-like_sf"/>
</dbReference>
<dbReference type="PANTHER" id="PTHR43227:SF8">
    <property type="entry name" value="DIACETYLCHITOBIOSE UPTAKE SYSTEM PERMEASE PROTEIN DASB"/>
    <property type="match status" value="1"/>
</dbReference>
<evidence type="ECO:0000256" key="4">
    <source>
        <dbReference type="ARBA" id="ARBA00022692"/>
    </source>
</evidence>
<comment type="subcellular location">
    <subcellularLocation>
        <location evidence="1 7">Cell membrane</location>
        <topology evidence="1 7">Multi-pass membrane protein</topology>
    </subcellularLocation>
</comment>
<feature type="transmembrane region" description="Helical" evidence="7">
    <location>
        <begin position="280"/>
        <end position="300"/>
    </location>
</feature>
<dbReference type="STRING" id="218821.SAMN05421837_101388"/>
<keyword evidence="3" id="KW-1003">Cell membrane</keyword>
<evidence type="ECO:0000313" key="10">
    <source>
        <dbReference type="EMBL" id="SEF20497.1"/>
    </source>
</evidence>
<feature type="region of interest" description="Disordered" evidence="8">
    <location>
        <begin position="1"/>
        <end position="25"/>
    </location>
</feature>
<dbReference type="SUPFAM" id="SSF161098">
    <property type="entry name" value="MetI-like"/>
    <property type="match status" value="1"/>
</dbReference>
<dbReference type="InterPro" id="IPR050809">
    <property type="entry name" value="UgpAE/MalFG_permease"/>
</dbReference>
<feature type="transmembrane region" description="Helical" evidence="7">
    <location>
        <begin position="230"/>
        <end position="250"/>
    </location>
</feature>
<accession>A0A1H5Q5F1</accession>
<dbReference type="Proteomes" id="UP000198878">
    <property type="component" value="Unassembled WGS sequence"/>
</dbReference>
<feature type="transmembrane region" description="Helical" evidence="7">
    <location>
        <begin position="128"/>
        <end position="149"/>
    </location>
</feature>
<evidence type="ECO:0000256" key="8">
    <source>
        <dbReference type="SAM" id="MobiDB-lite"/>
    </source>
</evidence>
<keyword evidence="5 7" id="KW-1133">Transmembrane helix</keyword>
<evidence type="ECO:0000256" key="5">
    <source>
        <dbReference type="ARBA" id="ARBA00022989"/>
    </source>
</evidence>